<keyword evidence="3" id="KW-1185">Reference proteome</keyword>
<dbReference type="Pfam" id="PF11391">
    <property type="entry name" value="DUF2798"/>
    <property type="match status" value="1"/>
</dbReference>
<feature type="transmembrane region" description="Helical" evidence="1">
    <location>
        <begin position="67"/>
        <end position="85"/>
    </location>
</feature>
<evidence type="ECO:0000313" key="2">
    <source>
        <dbReference type="EMBL" id="GIZ53123.1"/>
    </source>
</evidence>
<reference evidence="2 3" key="1">
    <citation type="journal article" date="2022" name="Int. J. Syst. Evol. Microbiol.">
        <title>Noviherbaspirillum aridicola sp. nov., isolated from an arid soil in Pakistan.</title>
        <authorList>
            <person name="Khan I.U."/>
            <person name="Saqib M."/>
            <person name="Amin A."/>
            <person name="Hussain F."/>
            <person name="Li L."/>
            <person name="Liu Y.H."/>
            <person name="Fang B.Z."/>
            <person name="Ahmed I."/>
            <person name="Li W.J."/>
        </authorList>
    </citation>
    <scope>NUCLEOTIDE SEQUENCE [LARGE SCALE GENOMIC DNA]</scope>
    <source>
        <strain evidence="2 3">NCCP-691</strain>
    </source>
</reference>
<dbReference type="InterPro" id="IPR021529">
    <property type="entry name" value="DUF2798"/>
</dbReference>
<keyword evidence="1" id="KW-0472">Membrane</keyword>
<gene>
    <name evidence="2" type="ORF">NCCP691_31370</name>
</gene>
<keyword evidence="1" id="KW-0812">Transmembrane</keyword>
<comment type="caution">
    <text evidence="2">The sequence shown here is derived from an EMBL/GenBank/DDBJ whole genome shotgun (WGS) entry which is preliminary data.</text>
</comment>
<dbReference type="Proteomes" id="UP000887222">
    <property type="component" value="Unassembled WGS sequence"/>
</dbReference>
<protein>
    <recommendedName>
        <fullName evidence="4">DUF2798 domain-containing protein</fullName>
    </recommendedName>
</protein>
<keyword evidence="1" id="KW-1133">Transmembrane helix</keyword>
<dbReference type="RefSeq" id="WP_220809543.1">
    <property type="nucleotide sequence ID" value="NZ_BPMK01000014.1"/>
</dbReference>
<evidence type="ECO:0000256" key="1">
    <source>
        <dbReference type="SAM" id="Phobius"/>
    </source>
</evidence>
<sequence>MFAPAPSHYPRPLPAILTECAWFLRGSRSLASLLPPLFISGLLALVISGVTLLTLDAPAAGFTAAWLESWLIAWPIAFPVAWLAFPRRARARARTAALRSHGLGVGSIETASRRVTRRHGMTVLRSLQPARG</sequence>
<evidence type="ECO:0008006" key="4">
    <source>
        <dbReference type="Google" id="ProtNLM"/>
    </source>
</evidence>
<evidence type="ECO:0000313" key="3">
    <source>
        <dbReference type="Proteomes" id="UP000887222"/>
    </source>
</evidence>
<dbReference type="EMBL" id="BPMK01000014">
    <property type="protein sequence ID" value="GIZ53123.1"/>
    <property type="molecule type" value="Genomic_DNA"/>
</dbReference>
<proteinExistence type="predicted"/>
<name>A0ABQ4Q7E0_9BURK</name>
<organism evidence="2 3">
    <name type="scientific">Noviherbaspirillum aridicola</name>
    <dbReference type="NCBI Taxonomy" id="2849687"/>
    <lineage>
        <taxon>Bacteria</taxon>
        <taxon>Pseudomonadati</taxon>
        <taxon>Pseudomonadota</taxon>
        <taxon>Betaproteobacteria</taxon>
        <taxon>Burkholderiales</taxon>
        <taxon>Oxalobacteraceae</taxon>
        <taxon>Noviherbaspirillum</taxon>
    </lineage>
</organism>
<feature type="transmembrane region" description="Helical" evidence="1">
    <location>
        <begin position="33"/>
        <end position="55"/>
    </location>
</feature>
<accession>A0ABQ4Q7E0</accession>